<dbReference type="AlphaFoldDB" id="A0ABD2ZCX4"/>
<comment type="caution">
    <text evidence="2">The sequence shown here is derived from an EMBL/GenBank/DDBJ whole genome shotgun (WGS) entry which is preliminary data.</text>
</comment>
<accession>A0ABD2ZCX4</accession>
<evidence type="ECO:0000313" key="2">
    <source>
        <dbReference type="EMBL" id="KAL3516949.1"/>
    </source>
</evidence>
<proteinExistence type="predicted"/>
<reference evidence="2 3" key="1">
    <citation type="submission" date="2024-11" db="EMBL/GenBank/DDBJ databases">
        <title>A near-complete genome assembly of Cinchona calisaya.</title>
        <authorList>
            <person name="Lian D.C."/>
            <person name="Zhao X.W."/>
            <person name="Wei L."/>
        </authorList>
    </citation>
    <scope>NUCLEOTIDE SEQUENCE [LARGE SCALE GENOMIC DNA]</scope>
    <source>
        <tissue evidence="2">Nenye</tissue>
    </source>
</reference>
<dbReference type="EMBL" id="JBJUIK010000010">
    <property type="protein sequence ID" value="KAL3516949.1"/>
    <property type="molecule type" value="Genomic_DNA"/>
</dbReference>
<name>A0ABD2ZCX4_9GENT</name>
<dbReference type="Proteomes" id="UP001630127">
    <property type="component" value="Unassembled WGS sequence"/>
</dbReference>
<evidence type="ECO:0000313" key="3">
    <source>
        <dbReference type="Proteomes" id="UP001630127"/>
    </source>
</evidence>
<gene>
    <name evidence="2" type="ORF">ACH5RR_023851</name>
</gene>
<feature type="region of interest" description="Disordered" evidence="1">
    <location>
        <begin position="47"/>
        <end position="78"/>
    </location>
</feature>
<keyword evidence="3" id="KW-1185">Reference proteome</keyword>
<feature type="region of interest" description="Disordered" evidence="1">
    <location>
        <begin position="1"/>
        <end position="21"/>
    </location>
</feature>
<feature type="compositionally biased region" description="Polar residues" evidence="1">
    <location>
        <begin position="8"/>
        <end position="20"/>
    </location>
</feature>
<protein>
    <submittedName>
        <fullName evidence="2">Uncharacterized protein</fullName>
    </submittedName>
</protein>
<evidence type="ECO:0000256" key="1">
    <source>
        <dbReference type="SAM" id="MobiDB-lite"/>
    </source>
</evidence>
<feature type="compositionally biased region" description="Low complexity" evidence="1">
    <location>
        <begin position="58"/>
        <end position="71"/>
    </location>
</feature>
<organism evidence="2 3">
    <name type="scientific">Cinchona calisaya</name>
    <dbReference type="NCBI Taxonomy" id="153742"/>
    <lineage>
        <taxon>Eukaryota</taxon>
        <taxon>Viridiplantae</taxon>
        <taxon>Streptophyta</taxon>
        <taxon>Embryophyta</taxon>
        <taxon>Tracheophyta</taxon>
        <taxon>Spermatophyta</taxon>
        <taxon>Magnoliopsida</taxon>
        <taxon>eudicotyledons</taxon>
        <taxon>Gunneridae</taxon>
        <taxon>Pentapetalae</taxon>
        <taxon>asterids</taxon>
        <taxon>lamiids</taxon>
        <taxon>Gentianales</taxon>
        <taxon>Rubiaceae</taxon>
        <taxon>Cinchonoideae</taxon>
        <taxon>Cinchoneae</taxon>
        <taxon>Cinchona</taxon>
    </lineage>
</organism>
<sequence>MGHVETGNYFSENVSSQTEMLQPGDQKLFTDENLAEILDSISKELDPSSKFRTNQKQPSSSVLLPSNGSSPTEGPVPKEGSCFIHFTTPDMSGSDTVHHALINKRLVNEGKRRKIDKKGLSRLEKIPKKPLVLLVIPSMPYDLLRLYTGLSKESLDFKKKPSAEDPSGIQLYFYDTEEELSRRLDSSPKLRESTVKLLMNVLGQNAYAKFFKGHRDIPNIEDQTIILNSYPGLYQPLYNLPSTSQVLQYGLNLMIKMLIRVLTFRFILIQIPAIGLSTTLDVMTL</sequence>